<gene>
    <name evidence="1" type="ORF">SAMN05444352_11028</name>
</gene>
<dbReference type="Pfam" id="PF02413">
    <property type="entry name" value="Caudo_TAP"/>
    <property type="match status" value="1"/>
</dbReference>
<evidence type="ECO:0000313" key="2">
    <source>
        <dbReference type="Proteomes" id="UP000198407"/>
    </source>
</evidence>
<accession>A0A239FDZ6</accession>
<organism evidence="1 2">
    <name type="scientific">Pseudomonas japonica</name>
    <dbReference type="NCBI Taxonomy" id="256466"/>
    <lineage>
        <taxon>Bacteria</taxon>
        <taxon>Pseudomonadati</taxon>
        <taxon>Pseudomonadota</taxon>
        <taxon>Gammaproteobacteria</taxon>
        <taxon>Pseudomonadales</taxon>
        <taxon>Pseudomonadaceae</taxon>
        <taxon>Pseudomonas</taxon>
    </lineage>
</organism>
<keyword evidence="2" id="KW-1185">Reference proteome</keyword>
<evidence type="ECO:0000313" key="1">
    <source>
        <dbReference type="EMBL" id="SNS55139.1"/>
    </source>
</evidence>
<reference evidence="2" key="1">
    <citation type="submission" date="2017-06" db="EMBL/GenBank/DDBJ databases">
        <authorList>
            <person name="Varghese N."/>
            <person name="Submissions S."/>
        </authorList>
    </citation>
    <scope>NUCLEOTIDE SEQUENCE [LARGE SCALE GENOMIC DNA]</scope>
    <source>
        <strain evidence="2">DSM 22348</strain>
    </source>
</reference>
<dbReference type="STRING" id="1215104.GCA_000730585_04525"/>
<name>A0A239FDZ6_9PSED</name>
<dbReference type="AlphaFoldDB" id="A0A239FDZ6"/>
<dbReference type="EMBL" id="FZOL01000010">
    <property type="protein sequence ID" value="SNS55139.1"/>
    <property type="molecule type" value="Genomic_DNA"/>
</dbReference>
<dbReference type="InterPro" id="IPR003458">
    <property type="entry name" value="Phage_T4_Gp38_tail_assem"/>
</dbReference>
<dbReference type="RefSeq" id="WP_052419371.1">
    <property type="nucleotide sequence ID" value="NZ_FZOL01000010.1"/>
</dbReference>
<protein>
    <submittedName>
        <fullName evidence="1">Virus tail fibre assembly protein, lambda gpK</fullName>
    </submittedName>
</protein>
<sequence>MTAPTIYHAHPMTGEYLGQGIADPDPMDKENWLIPGFAYLDAPPEVPTLKVARRSGDKSSWEVVDDYRGPVYSTSTGEVQEYTRLGSLPEGLTLHPRPAAFYRWNGTAWELDKLAQLVGARADALTSRDERLALATMRIAPLEDAVYLQRATETEKEQLLAWKTYRMNLGRIEQLDGFPLAFEWPPSPDGEQTDKATD</sequence>
<proteinExistence type="predicted"/>
<dbReference type="Proteomes" id="UP000198407">
    <property type="component" value="Unassembled WGS sequence"/>
</dbReference>